<dbReference type="Pfam" id="PF00512">
    <property type="entry name" value="HisKA"/>
    <property type="match status" value="1"/>
</dbReference>
<dbReference type="CDD" id="cd00082">
    <property type="entry name" value="HisKA"/>
    <property type="match status" value="1"/>
</dbReference>
<evidence type="ECO:0000256" key="2">
    <source>
        <dbReference type="ARBA" id="ARBA00012438"/>
    </source>
</evidence>
<dbReference type="Gene3D" id="3.30.450.40">
    <property type="match status" value="1"/>
</dbReference>
<dbReference type="InterPro" id="IPR003594">
    <property type="entry name" value="HATPase_dom"/>
</dbReference>
<dbReference type="InterPro" id="IPR004358">
    <property type="entry name" value="Sig_transdc_His_kin-like_C"/>
</dbReference>
<dbReference type="InterPro" id="IPR005467">
    <property type="entry name" value="His_kinase_dom"/>
</dbReference>
<feature type="domain" description="Histidine kinase" evidence="6">
    <location>
        <begin position="213"/>
        <end position="440"/>
    </location>
</feature>
<dbReference type="InterPro" id="IPR036097">
    <property type="entry name" value="HisK_dim/P_sf"/>
</dbReference>
<keyword evidence="8" id="KW-1185">Reference proteome</keyword>
<dbReference type="SUPFAM" id="SSF47384">
    <property type="entry name" value="Homodimeric domain of signal transducing histidine kinase"/>
    <property type="match status" value="1"/>
</dbReference>
<dbReference type="SUPFAM" id="SSF55874">
    <property type="entry name" value="ATPase domain of HSP90 chaperone/DNA topoisomerase II/histidine kinase"/>
    <property type="match status" value="1"/>
</dbReference>
<evidence type="ECO:0000256" key="4">
    <source>
        <dbReference type="ARBA" id="ARBA00022679"/>
    </source>
</evidence>
<dbReference type="Gene3D" id="1.10.287.130">
    <property type="match status" value="1"/>
</dbReference>
<dbReference type="InterPro" id="IPR003661">
    <property type="entry name" value="HisK_dim/P_dom"/>
</dbReference>
<dbReference type="SMART" id="SM00388">
    <property type="entry name" value="HisKA"/>
    <property type="match status" value="1"/>
</dbReference>
<proteinExistence type="predicted"/>
<dbReference type="EC" id="2.7.13.3" evidence="2"/>
<dbReference type="Pfam" id="PF02518">
    <property type="entry name" value="HATPase_c"/>
    <property type="match status" value="1"/>
</dbReference>
<evidence type="ECO:0000256" key="1">
    <source>
        <dbReference type="ARBA" id="ARBA00000085"/>
    </source>
</evidence>
<evidence type="ECO:0000313" key="7">
    <source>
        <dbReference type="EMBL" id="MET7028647.1"/>
    </source>
</evidence>
<dbReference type="PRINTS" id="PR00344">
    <property type="entry name" value="BCTRLSENSOR"/>
</dbReference>
<evidence type="ECO:0000313" key="8">
    <source>
        <dbReference type="Proteomes" id="UP001549773"/>
    </source>
</evidence>
<dbReference type="PROSITE" id="PS50109">
    <property type="entry name" value="HIS_KIN"/>
    <property type="match status" value="1"/>
</dbReference>
<sequence length="448" mass="50639">MQKASYHAREAERIKLLQSYSILDSLPEIEYDNLTKLAAEICKTPVSLISLVDDSRQLFKSHFGFELEETPREQSFCAHAINGDGSIFMIEDTRMDERFRDNPLVTGRSDIIFYAGVPLKSALGLPLGTLCVIDHVPRILSKNQIEALHILSEQVMSLLELRKSKLELDNAHSELTRFSDKLEKMVSSRTSELESKNMELEAMNAELQSFTYISSHDLQEPLRKIQIFISQLEENEYHSLTENGRYKFERIRLAAFRMQNLIQDLLAYSVAENIGMNTENVPLNSLVEETMDTLKEELKNRGTTVEILANCNLDVVPSQFKQFFYNLFSNAIKFAKVGGPSSIEISGQTVTGAQYPDVPLKKDTRYSRILISDNGIGFEQRYADQVFGIFQRLHGHEEYRGTGIGLAIVKKVIQNHSGFISVKSSSGNGAQFEIFLPVKQSLNSGTTE</sequence>
<dbReference type="Pfam" id="PF01590">
    <property type="entry name" value="GAF"/>
    <property type="match status" value="1"/>
</dbReference>
<dbReference type="Proteomes" id="UP001549773">
    <property type="component" value="Unassembled WGS sequence"/>
</dbReference>
<protein>
    <recommendedName>
        <fullName evidence="2">histidine kinase</fullName>
        <ecNumber evidence="2">2.7.13.3</ecNumber>
    </recommendedName>
</protein>
<dbReference type="InterPro" id="IPR036890">
    <property type="entry name" value="HATPase_C_sf"/>
</dbReference>
<keyword evidence="5" id="KW-0418">Kinase</keyword>
<dbReference type="SUPFAM" id="SSF55781">
    <property type="entry name" value="GAF domain-like"/>
    <property type="match status" value="1"/>
</dbReference>
<comment type="caution">
    <text evidence="7">The sequence shown here is derived from an EMBL/GenBank/DDBJ whole genome shotgun (WGS) entry which is preliminary data.</text>
</comment>
<dbReference type="GO" id="GO:0005524">
    <property type="term" value="F:ATP binding"/>
    <property type="evidence" value="ECO:0007669"/>
    <property type="project" value="UniProtKB-KW"/>
</dbReference>
<dbReference type="InterPro" id="IPR003018">
    <property type="entry name" value="GAF"/>
</dbReference>
<dbReference type="InterPro" id="IPR029016">
    <property type="entry name" value="GAF-like_dom_sf"/>
</dbReference>
<keyword evidence="3" id="KW-0597">Phosphoprotein</keyword>
<evidence type="ECO:0000256" key="5">
    <source>
        <dbReference type="ARBA" id="ARBA00022777"/>
    </source>
</evidence>
<dbReference type="EMBL" id="JBEWYP010000002">
    <property type="protein sequence ID" value="MET7028647.1"/>
    <property type="molecule type" value="Genomic_DNA"/>
</dbReference>
<keyword evidence="7" id="KW-0067">ATP-binding</keyword>
<evidence type="ECO:0000256" key="3">
    <source>
        <dbReference type="ARBA" id="ARBA00022553"/>
    </source>
</evidence>
<gene>
    <name evidence="7" type="ORF">ABXZ32_04530</name>
</gene>
<comment type="catalytic activity">
    <reaction evidence="1">
        <text>ATP + protein L-histidine = ADP + protein N-phospho-L-histidine.</text>
        <dbReference type="EC" id="2.7.13.3"/>
    </reaction>
</comment>
<evidence type="ECO:0000259" key="6">
    <source>
        <dbReference type="PROSITE" id="PS50109"/>
    </source>
</evidence>
<organism evidence="7 8">
    <name type="scientific">Sediminicola luteus</name>
    <dbReference type="NCBI Taxonomy" id="319238"/>
    <lineage>
        <taxon>Bacteria</taxon>
        <taxon>Pseudomonadati</taxon>
        <taxon>Bacteroidota</taxon>
        <taxon>Flavobacteriia</taxon>
        <taxon>Flavobacteriales</taxon>
        <taxon>Flavobacteriaceae</taxon>
        <taxon>Sediminicola</taxon>
    </lineage>
</organism>
<dbReference type="PANTHER" id="PTHR42878:SF15">
    <property type="entry name" value="BACTERIOPHYTOCHROME"/>
    <property type="match status" value="1"/>
</dbReference>
<accession>A0ABV2TTP5</accession>
<dbReference type="SMART" id="SM00387">
    <property type="entry name" value="HATPase_c"/>
    <property type="match status" value="1"/>
</dbReference>
<name>A0ABV2TTP5_9FLAO</name>
<dbReference type="Gene3D" id="3.30.565.10">
    <property type="entry name" value="Histidine kinase-like ATPase, C-terminal domain"/>
    <property type="match status" value="1"/>
</dbReference>
<keyword evidence="7" id="KW-0547">Nucleotide-binding</keyword>
<dbReference type="PANTHER" id="PTHR42878">
    <property type="entry name" value="TWO-COMPONENT HISTIDINE KINASE"/>
    <property type="match status" value="1"/>
</dbReference>
<keyword evidence="4" id="KW-0808">Transferase</keyword>
<dbReference type="RefSeq" id="WP_354617483.1">
    <property type="nucleotide sequence ID" value="NZ_JBEWYP010000002.1"/>
</dbReference>
<reference evidence="7 8" key="1">
    <citation type="submission" date="2024-07" db="EMBL/GenBank/DDBJ databases">
        <title>The genome sequence of type strain Sediminicola luteus GDMCC 1.2596T.</title>
        <authorList>
            <person name="Liu Y."/>
        </authorList>
    </citation>
    <scope>NUCLEOTIDE SEQUENCE [LARGE SCALE GENOMIC DNA]</scope>
    <source>
        <strain evidence="7 8">GDMCC 1.2596</strain>
    </source>
</reference>
<dbReference type="InterPro" id="IPR050351">
    <property type="entry name" value="BphY/WalK/GraS-like"/>
</dbReference>